<dbReference type="InterPro" id="IPR039360">
    <property type="entry name" value="Ras_GTPase"/>
</dbReference>
<dbReference type="Gene3D" id="1.10.506.10">
    <property type="entry name" value="GTPase Activation - p120gap, domain 1"/>
    <property type="match status" value="1"/>
</dbReference>
<evidence type="ECO:0000259" key="3">
    <source>
        <dbReference type="PROSITE" id="PS50018"/>
    </source>
</evidence>
<dbReference type="InterPro" id="IPR001936">
    <property type="entry name" value="RasGAP_dom"/>
</dbReference>
<name>A0A4Z2FIF6_9TELE</name>
<dbReference type="GO" id="GO:0005096">
    <property type="term" value="F:GTPase activator activity"/>
    <property type="evidence" value="ECO:0007669"/>
    <property type="project" value="UniProtKB-KW"/>
</dbReference>
<evidence type="ECO:0000256" key="2">
    <source>
        <dbReference type="SAM" id="MobiDB-lite"/>
    </source>
</evidence>
<dbReference type="SUPFAM" id="SSF48350">
    <property type="entry name" value="GTPase activation domain, GAP"/>
    <property type="match status" value="1"/>
</dbReference>
<feature type="region of interest" description="Disordered" evidence="2">
    <location>
        <begin position="56"/>
        <end position="98"/>
    </location>
</feature>
<protein>
    <submittedName>
        <fullName evidence="4">RAS protein activator like-3</fullName>
    </submittedName>
</protein>
<keyword evidence="5" id="KW-1185">Reference proteome</keyword>
<dbReference type="Proteomes" id="UP000314294">
    <property type="component" value="Unassembled WGS sequence"/>
</dbReference>
<feature type="compositionally biased region" description="Polar residues" evidence="2">
    <location>
        <begin position="60"/>
        <end position="83"/>
    </location>
</feature>
<dbReference type="EMBL" id="SRLO01001146">
    <property type="protein sequence ID" value="TNN40939.1"/>
    <property type="molecule type" value="Genomic_DNA"/>
</dbReference>
<dbReference type="OrthoDB" id="301415at2759"/>
<reference evidence="4 5" key="1">
    <citation type="submission" date="2019-03" db="EMBL/GenBank/DDBJ databases">
        <title>First draft genome of Liparis tanakae, snailfish: a comprehensive survey of snailfish specific genes.</title>
        <authorList>
            <person name="Kim W."/>
            <person name="Song I."/>
            <person name="Jeong J.-H."/>
            <person name="Kim D."/>
            <person name="Kim S."/>
            <person name="Ryu S."/>
            <person name="Song J.Y."/>
            <person name="Lee S.K."/>
        </authorList>
    </citation>
    <scope>NUCLEOTIDE SEQUENCE [LARGE SCALE GENOMIC DNA]</scope>
    <source>
        <tissue evidence="4">Muscle</tissue>
    </source>
</reference>
<dbReference type="PANTHER" id="PTHR10194:SF96">
    <property type="entry name" value="RAS PROTEIN ACTIVATOR LIKE-3"/>
    <property type="match status" value="1"/>
</dbReference>
<proteinExistence type="predicted"/>
<feature type="domain" description="Ras-GAP" evidence="3">
    <location>
        <begin position="1"/>
        <end position="98"/>
    </location>
</feature>
<keyword evidence="1" id="KW-0343">GTPase activation</keyword>
<dbReference type="PANTHER" id="PTHR10194">
    <property type="entry name" value="RAS GTPASE-ACTIVATING PROTEINS"/>
    <property type="match status" value="1"/>
</dbReference>
<accession>A0A4Z2FIF6</accession>
<evidence type="ECO:0000313" key="5">
    <source>
        <dbReference type="Proteomes" id="UP000314294"/>
    </source>
</evidence>
<evidence type="ECO:0000313" key="4">
    <source>
        <dbReference type="EMBL" id="TNN40939.1"/>
    </source>
</evidence>
<evidence type="ECO:0000256" key="1">
    <source>
        <dbReference type="ARBA" id="ARBA00022468"/>
    </source>
</evidence>
<dbReference type="AlphaFoldDB" id="A0A4Z2FIF6"/>
<gene>
    <name evidence="4" type="primary">Rasal3</name>
    <name evidence="4" type="ORF">EYF80_048882</name>
</gene>
<organism evidence="4 5">
    <name type="scientific">Liparis tanakae</name>
    <name type="common">Tanaka's snailfish</name>
    <dbReference type="NCBI Taxonomy" id="230148"/>
    <lineage>
        <taxon>Eukaryota</taxon>
        <taxon>Metazoa</taxon>
        <taxon>Chordata</taxon>
        <taxon>Craniata</taxon>
        <taxon>Vertebrata</taxon>
        <taxon>Euteleostomi</taxon>
        <taxon>Actinopterygii</taxon>
        <taxon>Neopterygii</taxon>
        <taxon>Teleostei</taxon>
        <taxon>Neoteleostei</taxon>
        <taxon>Acanthomorphata</taxon>
        <taxon>Eupercaria</taxon>
        <taxon>Perciformes</taxon>
        <taxon>Cottioidei</taxon>
        <taxon>Cottales</taxon>
        <taxon>Liparidae</taxon>
        <taxon>Liparis</taxon>
    </lineage>
</organism>
<sequence length="98" mass="10944">MGAKEFLLDLGSAEVERLGEKEALIFRENTLATKAIDEYMKLVGQKYLIVTLAKRDKSNRSTSLPETWPSSDLISRPCSSFPTTPKAHETGTDTILRQ</sequence>
<dbReference type="InterPro" id="IPR008936">
    <property type="entry name" value="Rho_GTPase_activation_prot"/>
</dbReference>
<comment type="caution">
    <text evidence="4">The sequence shown here is derived from an EMBL/GenBank/DDBJ whole genome shotgun (WGS) entry which is preliminary data.</text>
</comment>
<dbReference type="PROSITE" id="PS50018">
    <property type="entry name" value="RAS_GTPASE_ACTIV_2"/>
    <property type="match status" value="1"/>
</dbReference>